<protein>
    <recommendedName>
        <fullName evidence="1">Erythromycin biosynthesis protein CIII-like C-terminal domain-containing protein</fullName>
    </recommendedName>
</protein>
<dbReference type="Proteomes" id="UP001157034">
    <property type="component" value="Unassembled WGS sequence"/>
</dbReference>
<gene>
    <name evidence="2" type="ORF">GCM10025881_03860</name>
</gene>
<keyword evidence="3" id="KW-1185">Reference proteome</keyword>
<evidence type="ECO:0000313" key="2">
    <source>
        <dbReference type="EMBL" id="GMA93562.1"/>
    </source>
</evidence>
<proteinExistence type="predicted"/>
<dbReference type="PANTHER" id="PTHR21015">
    <property type="entry name" value="UDP-N-ACETYLGLUCOSAMINE--N-ACETYLMURAMYL-(PENTAPEPTIDE) PYROPHOSPHORYL-UNDECAPRENOL N-ACETYLGLUCOSAMINE TRANSFERASE 1"/>
    <property type="match status" value="1"/>
</dbReference>
<dbReference type="SUPFAM" id="SSF53756">
    <property type="entry name" value="UDP-Glycosyltransferase/glycogen phosphorylase"/>
    <property type="match status" value="1"/>
</dbReference>
<accession>A0ABQ6K0T7</accession>
<dbReference type="PANTHER" id="PTHR21015:SF22">
    <property type="entry name" value="GLYCOSYLTRANSFERASE"/>
    <property type="match status" value="1"/>
</dbReference>
<comment type="caution">
    <text evidence="2">The sequence shown here is derived from an EMBL/GenBank/DDBJ whole genome shotgun (WGS) entry which is preliminary data.</text>
</comment>
<evidence type="ECO:0000313" key="3">
    <source>
        <dbReference type="Proteomes" id="UP001157034"/>
    </source>
</evidence>
<reference evidence="3" key="1">
    <citation type="journal article" date="2019" name="Int. J. Syst. Evol. Microbiol.">
        <title>The Global Catalogue of Microorganisms (GCM) 10K type strain sequencing project: providing services to taxonomists for standard genome sequencing and annotation.</title>
        <authorList>
            <consortium name="The Broad Institute Genomics Platform"/>
            <consortium name="The Broad Institute Genome Sequencing Center for Infectious Disease"/>
            <person name="Wu L."/>
            <person name="Ma J."/>
        </authorList>
    </citation>
    <scope>NUCLEOTIDE SEQUENCE [LARGE SCALE GENOMIC DNA]</scope>
    <source>
        <strain evidence="3">NBRC 108894</strain>
    </source>
</reference>
<name>A0ABQ6K0T7_9MICO</name>
<dbReference type="InterPro" id="IPR010610">
    <property type="entry name" value="EryCIII-like_C"/>
</dbReference>
<sequence length="293" mass="30406">MSEVLIATLDAGGNLPPALALARLLGERGDHVRFLSSPAQHDAIHRAGHPVRTYSSAAPVDSRRTGGLPAIAWRQVAAFADRGAAADVIAEASRVPTDLVVIDCLMVAAVRDAVATGLPVVSLVHTMWSFFEATVRGPFGLLLRARGVDAGAALHAPAVKLVTAMPEFERGTAGDGVHRLGALEARDARAAVPVEERPVVLVSLSTTYLPGQAGAMQRILDALAPLPVDVVATTGPAIDPGSLRVPANARVERSLPHDEVLRRASLVVGHGGHGTTARALAHGVPVLVLPMNP</sequence>
<feature type="domain" description="Erythromycin biosynthesis protein CIII-like C-terminal" evidence="1">
    <location>
        <begin position="218"/>
        <end position="290"/>
    </location>
</feature>
<organism evidence="2 3">
    <name type="scientific">Pseudolysinimonas kribbensis</name>
    <dbReference type="NCBI Taxonomy" id="433641"/>
    <lineage>
        <taxon>Bacteria</taxon>
        <taxon>Bacillati</taxon>
        <taxon>Actinomycetota</taxon>
        <taxon>Actinomycetes</taxon>
        <taxon>Micrococcales</taxon>
        <taxon>Microbacteriaceae</taxon>
        <taxon>Pseudolysinimonas</taxon>
    </lineage>
</organism>
<dbReference type="Gene3D" id="3.40.50.2000">
    <property type="entry name" value="Glycogen Phosphorylase B"/>
    <property type="match status" value="2"/>
</dbReference>
<dbReference type="RefSeq" id="WP_284252410.1">
    <property type="nucleotide sequence ID" value="NZ_BSVB01000001.1"/>
</dbReference>
<dbReference type="Pfam" id="PF06722">
    <property type="entry name" value="EryCIII-like_C"/>
    <property type="match status" value="1"/>
</dbReference>
<evidence type="ECO:0000259" key="1">
    <source>
        <dbReference type="Pfam" id="PF06722"/>
    </source>
</evidence>
<dbReference type="EMBL" id="BSVB01000001">
    <property type="protein sequence ID" value="GMA93562.1"/>
    <property type="molecule type" value="Genomic_DNA"/>
</dbReference>